<dbReference type="InterPro" id="IPR008327">
    <property type="entry name" value="Sig_transdc_resp-reg_antiterm"/>
</dbReference>
<comment type="caution">
    <text evidence="4">The sequence shown here is derived from an EMBL/GenBank/DDBJ whole genome shotgun (WGS) entry which is preliminary data.</text>
</comment>
<evidence type="ECO:0000259" key="2">
    <source>
        <dbReference type="PROSITE" id="PS50110"/>
    </source>
</evidence>
<protein>
    <submittedName>
        <fullName evidence="4">Putative transcriptional regulatory protein pdtaR</fullName>
    </submittedName>
</protein>
<evidence type="ECO:0000313" key="5">
    <source>
        <dbReference type="Proteomes" id="UP000316213"/>
    </source>
</evidence>
<sequence>MMADTNLTIYLAHGDGEARRDLVSMLEELGHVVALETASGEELIRRSIGRPPDLNIAAPTLSDMDGIEALIRIGEQRPIASIVIARSNDVEKIERAMEDHVMAYLVEPVTKDSLLPAIYLAEHRFEEFKKLIERIDSLEQRLEIRKVIEQAKGILMHARGFSESEAHRFLQRLATKQRKKLIEIAQSISVEGGLLQAEL</sequence>
<dbReference type="PROSITE" id="PS50921">
    <property type="entry name" value="ANTAR"/>
    <property type="match status" value="1"/>
</dbReference>
<dbReference type="AlphaFoldDB" id="A0A5C5ZZP2"/>
<feature type="domain" description="ANTAR" evidence="3">
    <location>
        <begin position="128"/>
        <end position="189"/>
    </location>
</feature>
<keyword evidence="5" id="KW-1185">Reference proteome</keyword>
<dbReference type="PROSITE" id="PS50110">
    <property type="entry name" value="RESPONSE_REGULATORY"/>
    <property type="match status" value="1"/>
</dbReference>
<dbReference type="OrthoDB" id="9779069at2"/>
<dbReference type="SMART" id="SM00448">
    <property type="entry name" value="REC"/>
    <property type="match status" value="1"/>
</dbReference>
<dbReference type="InterPro" id="IPR005561">
    <property type="entry name" value="ANTAR"/>
</dbReference>
<accession>A0A5C5ZZP2</accession>
<feature type="domain" description="Response regulatory" evidence="2">
    <location>
        <begin position="8"/>
        <end position="122"/>
    </location>
</feature>
<dbReference type="Gene3D" id="1.10.10.10">
    <property type="entry name" value="Winged helix-like DNA-binding domain superfamily/Winged helix DNA-binding domain"/>
    <property type="match status" value="1"/>
</dbReference>
<dbReference type="EMBL" id="SJPM01000011">
    <property type="protein sequence ID" value="TWT92527.1"/>
    <property type="molecule type" value="Genomic_DNA"/>
</dbReference>
<dbReference type="PANTHER" id="PTHR43367:SF1">
    <property type="entry name" value="TWO-COMPONENT RESPONSE REGULATOR-LIKE APRR6-RELATED"/>
    <property type="match status" value="1"/>
</dbReference>
<dbReference type="Gene3D" id="3.40.50.2300">
    <property type="match status" value="1"/>
</dbReference>
<dbReference type="Pfam" id="PF03861">
    <property type="entry name" value="ANTAR"/>
    <property type="match status" value="1"/>
</dbReference>
<evidence type="ECO:0000259" key="3">
    <source>
        <dbReference type="PROSITE" id="PS50921"/>
    </source>
</evidence>
<name>A0A5C5ZZP2_9BACT</name>
<dbReference type="SUPFAM" id="SSF52172">
    <property type="entry name" value="CheY-like"/>
    <property type="match status" value="1"/>
</dbReference>
<organism evidence="4 5">
    <name type="scientific">Neorhodopirellula pilleata</name>
    <dbReference type="NCBI Taxonomy" id="2714738"/>
    <lineage>
        <taxon>Bacteria</taxon>
        <taxon>Pseudomonadati</taxon>
        <taxon>Planctomycetota</taxon>
        <taxon>Planctomycetia</taxon>
        <taxon>Pirellulales</taxon>
        <taxon>Pirellulaceae</taxon>
        <taxon>Neorhodopirellula</taxon>
    </lineage>
</organism>
<dbReference type="SMART" id="SM01012">
    <property type="entry name" value="ANTAR"/>
    <property type="match status" value="1"/>
</dbReference>
<dbReference type="InterPro" id="IPR036388">
    <property type="entry name" value="WH-like_DNA-bd_sf"/>
</dbReference>
<dbReference type="Proteomes" id="UP000316213">
    <property type="component" value="Unassembled WGS sequence"/>
</dbReference>
<proteinExistence type="predicted"/>
<evidence type="ECO:0000256" key="1">
    <source>
        <dbReference type="PROSITE-ProRule" id="PRU00169"/>
    </source>
</evidence>
<gene>
    <name evidence="4" type="primary">pdtaR_2</name>
    <name evidence="4" type="ORF">Pla100_45450</name>
</gene>
<reference evidence="4 5" key="1">
    <citation type="submission" date="2019-02" db="EMBL/GenBank/DDBJ databases">
        <title>Deep-cultivation of Planctomycetes and their phenomic and genomic characterization uncovers novel biology.</title>
        <authorList>
            <person name="Wiegand S."/>
            <person name="Jogler M."/>
            <person name="Boedeker C."/>
            <person name="Pinto D."/>
            <person name="Vollmers J."/>
            <person name="Rivas-Marin E."/>
            <person name="Kohn T."/>
            <person name="Peeters S.H."/>
            <person name="Heuer A."/>
            <person name="Rast P."/>
            <person name="Oberbeckmann S."/>
            <person name="Bunk B."/>
            <person name="Jeske O."/>
            <person name="Meyerdierks A."/>
            <person name="Storesund J.E."/>
            <person name="Kallscheuer N."/>
            <person name="Luecker S."/>
            <person name="Lage O.M."/>
            <person name="Pohl T."/>
            <person name="Merkel B.J."/>
            <person name="Hornburger P."/>
            <person name="Mueller R.-W."/>
            <person name="Bruemmer F."/>
            <person name="Labrenz M."/>
            <person name="Spormann A.M."/>
            <person name="Op Den Camp H."/>
            <person name="Overmann J."/>
            <person name="Amann R."/>
            <person name="Jetten M.S.M."/>
            <person name="Mascher T."/>
            <person name="Medema M.H."/>
            <person name="Devos D.P."/>
            <person name="Kaster A.-K."/>
            <person name="Ovreas L."/>
            <person name="Rohde M."/>
            <person name="Galperin M.Y."/>
            <person name="Jogler C."/>
        </authorList>
    </citation>
    <scope>NUCLEOTIDE SEQUENCE [LARGE SCALE GENOMIC DNA]</scope>
    <source>
        <strain evidence="4 5">Pla100</strain>
    </source>
</reference>
<dbReference type="RefSeq" id="WP_146580156.1">
    <property type="nucleotide sequence ID" value="NZ_SJPM01000011.1"/>
</dbReference>
<dbReference type="InterPro" id="IPR011006">
    <property type="entry name" value="CheY-like_superfamily"/>
</dbReference>
<dbReference type="GO" id="GO:0003723">
    <property type="term" value="F:RNA binding"/>
    <property type="evidence" value="ECO:0007669"/>
    <property type="project" value="InterPro"/>
</dbReference>
<dbReference type="Pfam" id="PF00072">
    <property type="entry name" value="Response_reg"/>
    <property type="match status" value="1"/>
</dbReference>
<dbReference type="PIRSF" id="PIRSF036382">
    <property type="entry name" value="RR_antiterm"/>
    <property type="match status" value="1"/>
</dbReference>
<dbReference type="InterPro" id="IPR001789">
    <property type="entry name" value="Sig_transdc_resp-reg_receiver"/>
</dbReference>
<dbReference type="GO" id="GO:0000160">
    <property type="term" value="P:phosphorelay signal transduction system"/>
    <property type="evidence" value="ECO:0007669"/>
    <property type="project" value="InterPro"/>
</dbReference>
<evidence type="ECO:0000313" key="4">
    <source>
        <dbReference type="EMBL" id="TWT92527.1"/>
    </source>
</evidence>
<dbReference type="PANTHER" id="PTHR43367">
    <property type="match status" value="1"/>
</dbReference>
<comment type="caution">
    <text evidence="1">Lacks conserved residue(s) required for the propagation of feature annotation.</text>
</comment>